<feature type="compositionally biased region" description="Polar residues" evidence="1">
    <location>
        <begin position="555"/>
        <end position="573"/>
    </location>
</feature>
<proteinExistence type="predicted"/>
<dbReference type="EMBL" id="WNWW01000867">
    <property type="protein sequence ID" value="KAF3421436.1"/>
    <property type="molecule type" value="Genomic_DNA"/>
</dbReference>
<dbReference type="Proteomes" id="UP000655588">
    <property type="component" value="Unassembled WGS sequence"/>
</dbReference>
<dbReference type="Gene3D" id="3.90.70.120">
    <property type="match status" value="1"/>
</dbReference>
<dbReference type="AlphaFoldDB" id="A0A833VK84"/>
<feature type="compositionally biased region" description="Acidic residues" evidence="1">
    <location>
        <begin position="57"/>
        <end position="68"/>
    </location>
</feature>
<comment type="caution">
    <text evidence="2">The sequence shown here is derived from an EMBL/GenBank/DDBJ whole genome shotgun (WGS) entry which is preliminary data.</text>
</comment>
<evidence type="ECO:0000313" key="3">
    <source>
        <dbReference type="Proteomes" id="UP000655588"/>
    </source>
</evidence>
<feature type="region of interest" description="Disordered" evidence="1">
    <location>
        <begin position="542"/>
        <end position="574"/>
    </location>
</feature>
<name>A0A833VK84_9HYME</name>
<reference evidence="2" key="1">
    <citation type="submission" date="2019-11" db="EMBL/GenBank/DDBJ databases">
        <title>The nuclear and mitochondrial genomes of Frieseomelitta varia - a highly eusocial stingless bee (Meliponini) with a permanently sterile worker caste.</title>
        <authorList>
            <person name="Freitas F.C.P."/>
            <person name="Lourenco A.P."/>
            <person name="Nunes F.M.F."/>
            <person name="Paschoal A.R."/>
            <person name="Abreu F.C.P."/>
            <person name="Barbin F.O."/>
            <person name="Bataglia L."/>
            <person name="Cardoso-Junior C.A.M."/>
            <person name="Cervoni M.S."/>
            <person name="Silva S.R."/>
            <person name="Dalarmi F."/>
            <person name="Del Lama M.A."/>
            <person name="Depintor T.S."/>
            <person name="Ferreira K.M."/>
            <person name="Goria P.S."/>
            <person name="Jaskot M.C."/>
            <person name="Lago D.C."/>
            <person name="Luna-Lucena D."/>
            <person name="Moda L.M."/>
            <person name="Nascimento L."/>
            <person name="Pedrino M."/>
            <person name="Rabico F.O."/>
            <person name="Sanches F.C."/>
            <person name="Santos D.E."/>
            <person name="Santos C.G."/>
            <person name="Vieira J."/>
            <person name="Lopes T.F."/>
            <person name="Barchuk A.R."/>
            <person name="Hartfelder K."/>
            <person name="Simoes Z.L.P."/>
            <person name="Bitondi M.M.G."/>
            <person name="Pinheiro D.G."/>
        </authorList>
    </citation>
    <scope>NUCLEOTIDE SEQUENCE</scope>
    <source>
        <strain evidence="2">USP_RPSP 00005682</strain>
        <tissue evidence="2">Whole individual</tissue>
    </source>
</reference>
<evidence type="ECO:0000256" key="1">
    <source>
        <dbReference type="SAM" id="MobiDB-lite"/>
    </source>
</evidence>
<protein>
    <submittedName>
        <fullName evidence="2">Uncharacterized protein</fullName>
    </submittedName>
</protein>
<accession>A0A833VK84</accession>
<organism evidence="2 3">
    <name type="scientific">Frieseomelitta varia</name>
    <dbReference type="NCBI Taxonomy" id="561572"/>
    <lineage>
        <taxon>Eukaryota</taxon>
        <taxon>Metazoa</taxon>
        <taxon>Ecdysozoa</taxon>
        <taxon>Arthropoda</taxon>
        <taxon>Hexapoda</taxon>
        <taxon>Insecta</taxon>
        <taxon>Pterygota</taxon>
        <taxon>Neoptera</taxon>
        <taxon>Endopterygota</taxon>
        <taxon>Hymenoptera</taxon>
        <taxon>Apocrita</taxon>
        <taxon>Aculeata</taxon>
        <taxon>Apoidea</taxon>
        <taxon>Anthophila</taxon>
        <taxon>Apidae</taxon>
        <taxon>Frieseomelitta</taxon>
    </lineage>
</organism>
<feature type="compositionally biased region" description="Acidic residues" evidence="1">
    <location>
        <begin position="1"/>
        <end position="49"/>
    </location>
</feature>
<dbReference type="PANTHER" id="PTHR40552">
    <property type="entry name" value="AT05186P-RELATED"/>
    <property type="match status" value="1"/>
</dbReference>
<gene>
    <name evidence="2" type="ORF">E2986_02411</name>
</gene>
<dbReference type="OrthoDB" id="8062037at2759"/>
<evidence type="ECO:0000313" key="2">
    <source>
        <dbReference type="EMBL" id="KAF3421436.1"/>
    </source>
</evidence>
<keyword evidence="3" id="KW-1185">Reference proteome</keyword>
<sequence length="959" mass="112578">MAEVEPTDEDTTTEYLDDTTDLQVTEDTEDTEEEEADETEGYEETETEEEFVKEGEDVGTVEEAEEAREEVRKKRRGKKVRSEMERCMRQKWKCDVPLWQLYAKTFVEGYQEREMDDFMKHRKPADLKKFPRVHSEEDLTAHHKCLPLNAFQMKEQFKLPDKMDRSKLIRIWRNMRANLPVHSSKSDTAVEAPVSRIDSEKWPGMWPCTTRDMTNELLERRRQKRKERKDLFPCDPADVRDVFEDPTKDYSDRKELGHARIPQSCPPPCKMSVDRAAGEQPGLVNGDYIIFELPSKTQGNRIYADVCLRGLKGMHLPELGVLRTRRKTWKFCFYQAIVSLLVKTQLRYKYAWSANIDYIYDHAWMLYTHMGMINVKDKQRFDDIVVYNYKYSIEVRLIQELNDVPIVTDIPCDYEERNMRRKTILERSELMNVQLEIGSEKITDEQTAPVHRGVKRIQDWLDKLKVRYRNCIFRTARFSVAFWKDNLFWYLYNPYRCDKFGYWDDSGYACIMKFCSKQSLTRHLMILLLRAYVYATPKPEKKSGMAETSAEGTELSATTESEIESKQPSNQARQPEEEKFYAIQIFHVSHLCCQIHNLRLLQRGAPKPAKRYVKRKTIDDCPFDPLDMRDPCTIEQEEGDLKESIEKPTWLKLYKITWTKSLAVPQKRKGTKEYGLGKMRWHQYVVEESNKLFSLWGEIHITDGVFEMENRGMQTYACYVVCAGMTRITAPEYWSSKTLDVIVMCGDRYYTHSRLEAEFKSARTEYSYVSCWNRYLMSHFKIGETMFEAKVLPAICGRLYAKSGKYLWQSLEQMFLKYKFGILTCESSCLGVFKFCGAYYMCDVNSLGPPLFSYGEGAVYLLRATYLLKFITVLVLTIGSPECSQFALNPIEILKVVDVGPSAFPVTRAEKKEKKDRAKRVTKVECPYDEEKKKQMKKWKHKRAETTRLIDKLCCKGER</sequence>
<dbReference type="PANTHER" id="PTHR40552:SF6">
    <property type="entry name" value="FI09606P-RELATED"/>
    <property type="match status" value="1"/>
</dbReference>
<feature type="region of interest" description="Disordered" evidence="1">
    <location>
        <begin position="1"/>
        <end position="79"/>
    </location>
</feature>